<feature type="region of interest" description="Disordered" evidence="1">
    <location>
        <begin position="100"/>
        <end position="119"/>
    </location>
</feature>
<dbReference type="Proteomes" id="UP000184040">
    <property type="component" value="Unassembled WGS sequence"/>
</dbReference>
<keyword evidence="3" id="KW-1185">Reference proteome</keyword>
<name>A0A1M6GAQ4_9RHOB</name>
<gene>
    <name evidence="2" type="ORF">SAMN04488012_104264</name>
</gene>
<evidence type="ECO:0000313" key="2">
    <source>
        <dbReference type="EMBL" id="SHJ06992.1"/>
    </source>
</evidence>
<dbReference type="STRING" id="313368.SAMN04488012_104264"/>
<evidence type="ECO:0008006" key="4">
    <source>
        <dbReference type="Google" id="ProtNLM"/>
    </source>
</evidence>
<dbReference type="EMBL" id="FQZA01000004">
    <property type="protein sequence ID" value="SHJ06992.1"/>
    <property type="molecule type" value="Genomic_DNA"/>
</dbReference>
<dbReference type="RefSeq" id="WP_073128330.1">
    <property type="nucleotide sequence ID" value="NZ_FQZA01000004.1"/>
</dbReference>
<organism evidence="2 3">
    <name type="scientific">Palleronia salina</name>
    <dbReference type="NCBI Taxonomy" id="313368"/>
    <lineage>
        <taxon>Bacteria</taxon>
        <taxon>Pseudomonadati</taxon>
        <taxon>Pseudomonadota</taxon>
        <taxon>Alphaproteobacteria</taxon>
        <taxon>Rhodobacterales</taxon>
        <taxon>Roseobacteraceae</taxon>
        <taxon>Palleronia</taxon>
    </lineage>
</organism>
<evidence type="ECO:0000256" key="1">
    <source>
        <dbReference type="SAM" id="MobiDB-lite"/>
    </source>
</evidence>
<reference evidence="2 3" key="1">
    <citation type="submission" date="2016-11" db="EMBL/GenBank/DDBJ databases">
        <authorList>
            <person name="Jaros S."/>
            <person name="Januszkiewicz K."/>
            <person name="Wedrychowicz H."/>
        </authorList>
    </citation>
    <scope>NUCLEOTIDE SEQUENCE [LARGE SCALE GENOMIC DNA]</scope>
    <source>
        <strain evidence="2 3">DSM 26892</strain>
    </source>
</reference>
<sequence>MIPDRPLAALLLALLLALPLAGGGVARMFGAETVTLCLAGKLTTVRIDASGTPRPVDGAQPDCPLVGVALPAPPAGPIRVRNVGFTTQQDVPSRLFVMAPARRDHHVRAPPNRSAQTRT</sequence>
<dbReference type="AlphaFoldDB" id="A0A1M6GAQ4"/>
<accession>A0A1M6GAQ4</accession>
<proteinExistence type="predicted"/>
<protein>
    <recommendedName>
        <fullName evidence="4">DUF2946 domain-containing protein</fullName>
    </recommendedName>
</protein>
<evidence type="ECO:0000313" key="3">
    <source>
        <dbReference type="Proteomes" id="UP000184040"/>
    </source>
</evidence>